<dbReference type="EMBL" id="FBWH01000037">
    <property type="protein sequence ID" value="CUX49082.1"/>
    <property type="molecule type" value="Genomic_DNA"/>
</dbReference>
<proteinExistence type="predicted"/>
<evidence type="ECO:0000313" key="1">
    <source>
        <dbReference type="EMBL" id="CUX49082.1"/>
    </source>
</evidence>
<organism evidence="1 2">
    <name type="scientific">Agrobacterium genomosp. 13 str. CFBP 6927</name>
    <dbReference type="NCBI Taxonomy" id="1183428"/>
    <lineage>
        <taxon>Bacteria</taxon>
        <taxon>Pseudomonadati</taxon>
        <taxon>Pseudomonadota</taxon>
        <taxon>Alphaproteobacteria</taxon>
        <taxon>Hyphomicrobiales</taxon>
        <taxon>Rhizobiaceae</taxon>
        <taxon>Rhizobium/Agrobacterium group</taxon>
        <taxon>Agrobacterium</taxon>
        <taxon>Agrobacterium tumefaciens complex</taxon>
    </lineage>
</organism>
<evidence type="ECO:0000313" key="2">
    <source>
        <dbReference type="Proteomes" id="UP000191812"/>
    </source>
</evidence>
<name>A0ABM9VJE0_9HYPH</name>
<gene>
    <name evidence="1" type="ORF">AGR13a_Lc110092</name>
</gene>
<accession>A0ABM9VJE0</accession>
<dbReference type="Proteomes" id="UP000191812">
    <property type="component" value="Unassembled WGS sequence"/>
</dbReference>
<comment type="caution">
    <text evidence="1">The sequence shown here is derived from an EMBL/GenBank/DDBJ whole genome shotgun (WGS) entry which is preliminary data.</text>
</comment>
<reference evidence="1 2" key="1">
    <citation type="submission" date="2016-01" db="EMBL/GenBank/DDBJ databases">
        <authorList>
            <person name="Regsiter A."/>
            <person name="william w."/>
        </authorList>
    </citation>
    <scope>NUCLEOTIDE SEQUENCE [LARGE SCALE GENOMIC DNA]</scope>
    <source>
        <strain evidence="1 2">CFBP 6927</strain>
    </source>
</reference>
<protein>
    <submittedName>
        <fullName evidence="1">Uncharacterized protein</fullName>
    </submittedName>
</protein>
<sequence>MNRSYSRSARLISVTARAMPSYEHQQRSLKVHARHTELVSANRLKTAMPLMTGGNGASFIISSVQIAGPSQ</sequence>
<keyword evidence="2" id="KW-1185">Reference proteome</keyword>